<proteinExistence type="predicted"/>
<dbReference type="Pfam" id="PF10374">
    <property type="entry name" value="EST1"/>
    <property type="match status" value="1"/>
</dbReference>
<evidence type="ECO:0000256" key="2">
    <source>
        <dbReference type="SAM" id="MobiDB-lite"/>
    </source>
</evidence>
<evidence type="ECO:0000313" key="5">
    <source>
        <dbReference type="EMBL" id="TVY26137.1"/>
    </source>
</evidence>
<feature type="region of interest" description="Disordered" evidence="2">
    <location>
        <begin position="738"/>
        <end position="762"/>
    </location>
</feature>
<reference evidence="5 6" key="1">
    <citation type="submission" date="2018-05" db="EMBL/GenBank/DDBJ databases">
        <title>Genome sequencing and assembly of the regulated plant pathogen Lachnellula willkommii and related sister species for the development of diagnostic species identification markers.</title>
        <authorList>
            <person name="Giroux E."/>
            <person name="Bilodeau G."/>
        </authorList>
    </citation>
    <scope>NUCLEOTIDE SEQUENCE [LARGE SCALE GENOMIC DNA]</scope>
    <source>
        <strain evidence="5 6">CBS 185.66</strain>
    </source>
</reference>
<dbReference type="Pfam" id="PF10373">
    <property type="entry name" value="EST1_DNA_bind"/>
    <property type="match status" value="1"/>
</dbReference>
<evidence type="ECO:0000313" key="6">
    <source>
        <dbReference type="Proteomes" id="UP000431533"/>
    </source>
</evidence>
<dbReference type="InterPro" id="IPR018834">
    <property type="entry name" value="DNA/RNA-bd_Est1-type"/>
</dbReference>
<sequence length="916" mass="103148">MASPASKPWKRASQLAKHLSLLLDDKAPPFEDVDNLIEQYVLTSLSHIQPRPLRKAQYSTLYNFDGRFSLSHCAPMLSVQDEPAILSQTNFSRLRLACEATILIDIEFAHEHEVEKCLWDSHIRINQRYRKRVDHYKQEGPKKHVVERRKLEKRYADFIKTSQFFYKGYIQRLASRFEGMKELRRIAHRLSLDTQSVDQRIQVSPDIEHLIDNSCYGTLLRLGDLSRYRNHLRTKDRSWAAALGYYELANDFLPDDGTAHNQMAVVALADGNHLDAVYHLYRALAIKKPFDLAKGNLEIEFKKIKTSQEKQRVPPKTDTLSTLVWWFVLLHAKFYDGVDFQTHEELENEVLSRLTLLLKEESFEETLEKVVLINLSAESFAGQRIKDAAGSASSELIRSYYFFLTLNLRMNFMLLQVLQPELEDQPSGEDLPAGTDAPTRISLGEKVTAVARRVLPALRQYSVWLASQATVIIASDEIGPVVIHAKEMWKMYADVLTRLAHFFPVDSLRSVNYLLEEDETTVGFKPLRDPTLPGACNLFVEDDGGLKLHITDPGTKRSLPNEEMQARVRDIIICALVLHQDVKCPIILEPETAAFMFIEEGLAMASPSSPIQYQESTPSERPLPNSSYPTASFESHQQSSNNFAVPETVRRNIAVIPAESVAASDSYNSIDISMNHMVDSLVEPSGSKQTASNETSYGMHSRTANEVFAPIGTNGFRSHQVQSSPKMLPSLPGLWNSAFTPRPNELQSTSPRHYSTGRQMSPMPLSNKQEQLEAAGHLERVTGYRRSSKERLENMVDSQDMWGGKRASNPSSQAINEILQRKLAEQFHPMTITSSSFSDSSSLYANNTPLAQQQPNVRGIRGPFGQLAPTNTANNSTFYAGGTDFDTNAMLRSSIWNGSQPRHGNYSQTPPGNQGG</sequence>
<feature type="region of interest" description="Disordered" evidence="2">
    <location>
        <begin position="895"/>
        <end position="916"/>
    </location>
</feature>
<keyword evidence="6" id="KW-1185">Reference proteome</keyword>
<dbReference type="PANTHER" id="PTHR15696:SF36">
    <property type="entry name" value="NONSENSE-MEDIATED MRNA DECAY FACTOR"/>
    <property type="match status" value="1"/>
</dbReference>
<dbReference type="InterPro" id="IPR045153">
    <property type="entry name" value="Est1/Ebs1-like"/>
</dbReference>
<organism evidence="5 6">
    <name type="scientific">Lachnellula hyalina</name>
    <dbReference type="NCBI Taxonomy" id="1316788"/>
    <lineage>
        <taxon>Eukaryota</taxon>
        <taxon>Fungi</taxon>
        <taxon>Dikarya</taxon>
        <taxon>Ascomycota</taxon>
        <taxon>Pezizomycotina</taxon>
        <taxon>Leotiomycetes</taxon>
        <taxon>Helotiales</taxon>
        <taxon>Lachnaceae</taxon>
        <taxon>Lachnellula</taxon>
    </lineage>
</organism>
<dbReference type="PANTHER" id="PTHR15696">
    <property type="entry name" value="SMG-7 SUPPRESSOR WITH MORPHOLOGICAL EFFECT ON GENITALIA PROTEIN 7"/>
    <property type="match status" value="1"/>
</dbReference>
<dbReference type="InterPro" id="IPR019458">
    <property type="entry name" value="Est1-like_N"/>
</dbReference>
<evidence type="ECO:0000259" key="4">
    <source>
        <dbReference type="Pfam" id="PF10374"/>
    </source>
</evidence>
<evidence type="ECO:0000256" key="1">
    <source>
        <dbReference type="RuleBase" id="RU369098"/>
    </source>
</evidence>
<name>A0A8H8TZR1_9HELO</name>
<dbReference type="GO" id="GO:0005634">
    <property type="term" value="C:nucleus"/>
    <property type="evidence" value="ECO:0007669"/>
    <property type="project" value="UniProtKB-SubCell"/>
</dbReference>
<comment type="function">
    <text evidence="1">Plays a role in nonsense-mediated mRNA decay.</text>
</comment>
<feature type="domain" description="DNA/RNA-binding" evidence="3">
    <location>
        <begin position="242"/>
        <end position="530"/>
    </location>
</feature>
<feature type="domain" description="Telomerase activating protein Est1-like N-terminal" evidence="4">
    <location>
        <begin position="114"/>
        <end position="231"/>
    </location>
</feature>
<dbReference type="AlphaFoldDB" id="A0A8H8TZR1"/>
<dbReference type="Proteomes" id="UP000431533">
    <property type="component" value="Unassembled WGS sequence"/>
</dbReference>
<dbReference type="InterPro" id="IPR011990">
    <property type="entry name" value="TPR-like_helical_dom_sf"/>
</dbReference>
<dbReference type="EMBL" id="QGMH01000077">
    <property type="protein sequence ID" value="TVY26137.1"/>
    <property type="molecule type" value="Genomic_DNA"/>
</dbReference>
<comment type="subcellular location">
    <subcellularLocation>
        <location evidence="1">Nucleus</location>
    </subcellularLocation>
</comment>
<accession>A0A8H8TZR1</accession>
<dbReference type="GeneID" id="41984202"/>
<comment type="caution">
    <text evidence="5">The sequence shown here is derived from an EMBL/GenBank/DDBJ whole genome shotgun (WGS) entry which is preliminary data.</text>
</comment>
<dbReference type="RefSeq" id="XP_031004925.1">
    <property type="nucleotide sequence ID" value="XM_031148969.1"/>
</dbReference>
<dbReference type="Gene3D" id="1.25.40.10">
    <property type="entry name" value="Tetratricopeptide repeat domain"/>
    <property type="match status" value="1"/>
</dbReference>
<evidence type="ECO:0000259" key="3">
    <source>
        <dbReference type="Pfam" id="PF10373"/>
    </source>
</evidence>
<dbReference type="GO" id="GO:0000184">
    <property type="term" value="P:nuclear-transcribed mRNA catabolic process, nonsense-mediated decay"/>
    <property type="evidence" value="ECO:0007669"/>
    <property type="project" value="UniProtKB-KW"/>
</dbReference>
<dbReference type="SUPFAM" id="SSF48452">
    <property type="entry name" value="TPR-like"/>
    <property type="match status" value="1"/>
</dbReference>
<dbReference type="OrthoDB" id="69928at2759"/>
<gene>
    <name evidence="5" type="primary">Smg7</name>
    <name evidence="5" type="ORF">LHYA1_G004004</name>
</gene>
<feature type="compositionally biased region" description="Polar residues" evidence="2">
    <location>
        <begin position="745"/>
        <end position="762"/>
    </location>
</feature>
<feature type="region of interest" description="Disordered" evidence="2">
    <location>
        <begin position="608"/>
        <end position="640"/>
    </location>
</feature>
<keyword evidence="1" id="KW-0539">Nucleus</keyword>
<keyword evidence="1" id="KW-0866">Nonsense-mediated mRNA decay</keyword>
<protein>
    <recommendedName>
        <fullName evidence="1">Nonsense-mediated mRNA decay factor</fullName>
    </recommendedName>
</protein>